<feature type="non-terminal residue" evidence="6">
    <location>
        <position position="1"/>
    </location>
</feature>
<dbReference type="EMBL" id="KZ993526">
    <property type="protein sequence ID" value="RKP04690.1"/>
    <property type="molecule type" value="Genomic_DNA"/>
</dbReference>
<dbReference type="OrthoDB" id="265955at2759"/>
<organism evidence="6 7">
    <name type="scientific">Thamnocephalis sphaerospora</name>
    <dbReference type="NCBI Taxonomy" id="78915"/>
    <lineage>
        <taxon>Eukaryota</taxon>
        <taxon>Fungi</taxon>
        <taxon>Fungi incertae sedis</taxon>
        <taxon>Zoopagomycota</taxon>
        <taxon>Zoopagomycotina</taxon>
        <taxon>Zoopagomycetes</taxon>
        <taxon>Zoopagales</taxon>
        <taxon>Sigmoideomycetaceae</taxon>
        <taxon>Thamnocephalis</taxon>
    </lineage>
</organism>
<feature type="coiled-coil region" evidence="3">
    <location>
        <begin position="128"/>
        <end position="187"/>
    </location>
</feature>
<evidence type="ECO:0000256" key="3">
    <source>
        <dbReference type="SAM" id="Coils"/>
    </source>
</evidence>
<proteinExistence type="inferred from homology"/>
<dbReference type="PANTHER" id="PTHR21737">
    <property type="entry name" value="POLYGLUTAMINE BINDING PROTEIN 1/MARVEL MEMBRANE-ASSOCIATING DOMAIN CONTAINING 3"/>
    <property type="match status" value="1"/>
</dbReference>
<name>A0A4P9XHJ9_9FUNG</name>
<dbReference type="Pfam" id="PF09732">
    <property type="entry name" value="CactinC_cactus"/>
    <property type="match status" value="1"/>
</dbReference>
<comment type="similarity">
    <text evidence="1">Belongs to the CACTIN family.</text>
</comment>
<keyword evidence="7" id="KW-1185">Reference proteome</keyword>
<dbReference type="InterPro" id="IPR018816">
    <property type="entry name" value="Cactin_central"/>
</dbReference>
<dbReference type="InterPro" id="IPR019134">
    <property type="entry name" value="Cactin_C"/>
</dbReference>
<dbReference type="GO" id="GO:0005737">
    <property type="term" value="C:cytoplasm"/>
    <property type="evidence" value="ECO:0007669"/>
    <property type="project" value="TreeGrafter"/>
</dbReference>
<dbReference type="GO" id="GO:0045292">
    <property type="term" value="P:mRNA cis splicing, via spliceosome"/>
    <property type="evidence" value="ECO:0007669"/>
    <property type="project" value="TreeGrafter"/>
</dbReference>
<evidence type="ECO:0000313" key="7">
    <source>
        <dbReference type="Proteomes" id="UP000271241"/>
    </source>
</evidence>
<protein>
    <recommendedName>
        <fullName evidence="2">Splicing factor Cactin</fullName>
    </recommendedName>
</protein>
<evidence type="ECO:0000256" key="1">
    <source>
        <dbReference type="ARBA" id="ARBA00006895"/>
    </source>
</evidence>
<dbReference type="Pfam" id="PF10312">
    <property type="entry name" value="Cactin_mid"/>
    <property type="match status" value="1"/>
</dbReference>
<dbReference type="AlphaFoldDB" id="A0A4P9XHJ9"/>
<evidence type="ECO:0000259" key="5">
    <source>
        <dbReference type="Pfam" id="PF10312"/>
    </source>
</evidence>
<dbReference type="Proteomes" id="UP000271241">
    <property type="component" value="Unassembled WGS sequence"/>
</dbReference>
<dbReference type="SMART" id="SM01050">
    <property type="entry name" value="CactinC_cactus"/>
    <property type="match status" value="1"/>
</dbReference>
<evidence type="ECO:0000259" key="4">
    <source>
        <dbReference type="Pfam" id="PF09732"/>
    </source>
</evidence>
<feature type="domain" description="Splicing factor cactin central" evidence="5">
    <location>
        <begin position="2"/>
        <end position="123"/>
    </location>
</feature>
<sequence length="411" mass="48584">NLDVNEMDELHKDIRYYLRLEKHEQNKKFWQALLVVCDDELERLRAPAQHVDPRAAGRGTASAVVESDVQSLLAGKTIVQLDSLQSQIQRKLASNEPVDVEYWERVLRALTVAKAKAKLDDIHQDMLMKRLERLRELQRHQAEQSRMEIEQSLEAQHGLRHEPDALLQQAREEVAMEIDEAEATQAMPVEPYTRAMSPVPWDTVPRADRELPVVDAEEDMQTLLKQREEVRQRKFVPKPMAPIPSQEITSNDDLAAEMYRIEASRGMDEDEEVFDIEETLASTTYMWQDKYRPRRPRYFNRVHTGYEWNKYNQTHYDHDNPPPKVVQGYKFNIFYPDLIDKTKAPSYRIEKEPGNDETVMLRFTAGPPYEDIAFRIVNRSWEYSHKKGFRSKFDRGVLQLHFRFKRHFYRR</sequence>
<dbReference type="PANTHER" id="PTHR21737:SF4">
    <property type="entry name" value="SPLICING FACTOR CACTIN"/>
    <property type="match status" value="1"/>
</dbReference>
<gene>
    <name evidence="6" type="ORF">THASP1DRAFT_20851</name>
</gene>
<feature type="domain" description="Splicing factor Cactin C-terminal" evidence="4">
    <location>
        <begin position="287"/>
        <end position="411"/>
    </location>
</feature>
<evidence type="ECO:0000313" key="6">
    <source>
        <dbReference type="EMBL" id="RKP04690.1"/>
    </source>
</evidence>
<reference evidence="7" key="1">
    <citation type="journal article" date="2018" name="Nat. Microbiol.">
        <title>Leveraging single-cell genomics to expand the fungal tree of life.</title>
        <authorList>
            <person name="Ahrendt S.R."/>
            <person name="Quandt C.A."/>
            <person name="Ciobanu D."/>
            <person name="Clum A."/>
            <person name="Salamov A."/>
            <person name="Andreopoulos B."/>
            <person name="Cheng J.F."/>
            <person name="Woyke T."/>
            <person name="Pelin A."/>
            <person name="Henrissat B."/>
            <person name="Reynolds N.K."/>
            <person name="Benny G.L."/>
            <person name="Smith M.E."/>
            <person name="James T.Y."/>
            <person name="Grigoriev I.V."/>
        </authorList>
    </citation>
    <scope>NUCLEOTIDE SEQUENCE [LARGE SCALE GENOMIC DNA]</scope>
    <source>
        <strain evidence="7">RSA 1356</strain>
    </source>
</reference>
<dbReference type="STRING" id="78915.A0A4P9XHJ9"/>
<keyword evidence="3" id="KW-0175">Coiled coil</keyword>
<evidence type="ECO:0000256" key="2">
    <source>
        <dbReference type="ARBA" id="ARBA00034534"/>
    </source>
</evidence>
<accession>A0A4P9XHJ9</accession>
<dbReference type="GO" id="GO:0005681">
    <property type="term" value="C:spliceosomal complex"/>
    <property type="evidence" value="ECO:0007669"/>
    <property type="project" value="TreeGrafter"/>
</dbReference>